<evidence type="ECO:0000313" key="3">
    <source>
        <dbReference type="EMBL" id="OWQ51510.1"/>
    </source>
</evidence>
<feature type="chain" id="PRO_5012715645" evidence="2">
    <location>
        <begin position="27"/>
        <end position="638"/>
    </location>
</feature>
<evidence type="ECO:0000256" key="2">
    <source>
        <dbReference type="SAM" id="SignalP"/>
    </source>
</evidence>
<protein>
    <submittedName>
        <fullName evidence="3">DUF885 domain-containing protein</fullName>
    </submittedName>
</protein>
<dbReference type="Pfam" id="PF05960">
    <property type="entry name" value="DUF885"/>
    <property type="match status" value="1"/>
</dbReference>
<dbReference type="PANTHER" id="PTHR33361">
    <property type="entry name" value="GLR0591 PROTEIN"/>
    <property type="match status" value="1"/>
</dbReference>
<dbReference type="PANTHER" id="PTHR33361:SF16">
    <property type="entry name" value="DUF885 DOMAIN-CONTAINING PROTEIN"/>
    <property type="match status" value="1"/>
</dbReference>
<reference evidence="3 4" key="1">
    <citation type="submission" date="2017-06" db="EMBL/GenBank/DDBJ databases">
        <authorList>
            <person name="Kim H.J."/>
            <person name="Triplett B.A."/>
        </authorList>
    </citation>
    <scope>NUCLEOTIDE SEQUENCE [LARGE SCALE GENOMIC DNA]</scope>
    <source>
        <strain evidence="3 4">13146</strain>
    </source>
</reference>
<keyword evidence="2" id="KW-0732">Signal</keyword>
<dbReference type="InterPro" id="IPR010281">
    <property type="entry name" value="DUF885"/>
</dbReference>
<evidence type="ECO:0000256" key="1">
    <source>
        <dbReference type="SAM" id="MobiDB-lite"/>
    </source>
</evidence>
<evidence type="ECO:0000313" key="4">
    <source>
        <dbReference type="Proteomes" id="UP000198157"/>
    </source>
</evidence>
<dbReference type="OrthoDB" id="9769898at2"/>
<proteinExistence type="predicted"/>
<dbReference type="AlphaFoldDB" id="A0A246HJX6"/>
<dbReference type="Proteomes" id="UP000198157">
    <property type="component" value="Unassembled WGS sequence"/>
</dbReference>
<feature type="compositionally biased region" description="Low complexity" evidence="1">
    <location>
        <begin position="33"/>
        <end position="42"/>
    </location>
</feature>
<accession>A0A246HJX6</accession>
<organism evidence="3 4">
    <name type="scientific">Stenotrophomonas maltophilia</name>
    <name type="common">Pseudomonas maltophilia</name>
    <name type="synonym">Xanthomonas maltophilia</name>
    <dbReference type="NCBI Taxonomy" id="40324"/>
    <lineage>
        <taxon>Bacteria</taxon>
        <taxon>Pseudomonadati</taxon>
        <taxon>Pseudomonadota</taxon>
        <taxon>Gammaproteobacteria</taxon>
        <taxon>Lysobacterales</taxon>
        <taxon>Lysobacteraceae</taxon>
        <taxon>Stenotrophomonas</taxon>
        <taxon>Stenotrophomonas maltophilia group</taxon>
    </lineage>
</organism>
<sequence>MPHPARALALAIAVLMAFSAAAPAEAAKKKATRPAATQSRPAAKPKAKPRARPAAAPARQPLVRQQSKAAQLDRVYDEYWDASMRLNPLQATFQGDSRHNDQLPNILSAAYRQQSHDFTVEWLGKVEKIGPDGLTGQDLLSYEIFVRDARMSLAAEQFPGWMLPVSQYYNLGSIMAILGSGSGAQPFNTVQDYDGWSRRSLGIPALFEQAIANMRQGMAAGVVQPRDLMEKVLPQLDAVIKPTAEESIFWAPVRNLPEDFPEADKARITAEYKRMIELRIMPSYRALRGFIATEYLPAARSTDGLAGLPGGKAWYAQTIVQSTASTLTPEQIHALAEQRVATLQAQIATIMKDNRIRGSQQKLLRTMRTDRDFQYANADALINRYKQLQSQVNARLPTLLGTLPKAPMEIRAVEPERAATAGAVSYQQPLPDGMRPGVLYINTGDLPSRRRWAAPMQFLHEGIPGHHVQLGLQQELDKLPRFRRLGGDIAFVEGWGLYAESLGEELGVYRDPYERIGYLQAALTRAARMSADTGVHAQGWSKRQAVDYLVKTADMSASDANAEVERFMALPGQTLANGLGELKMMELRDKAKAALGPRFDARRFHEEVLRDGSMPLDILDAKIARWIASQNGAATPAP</sequence>
<name>A0A246HJX6_STEMA</name>
<feature type="signal peptide" evidence="2">
    <location>
        <begin position="1"/>
        <end position="26"/>
    </location>
</feature>
<feature type="region of interest" description="Disordered" evidence="1">
    <location>
        <begin position="29"/>
        <end position="69"/>
    </location>
</feature>
<dbReference type="EMBL" id="NIVS01000040">
    <property type="protein sequence ID" value="OWQ51510.1"/>
    <property type="molecule type" value="Genomic_DNA"/>
</dbReference>
<gene>
    <name evidence="3" type="ORF">CEE60_14435</name>
</gene>
<comment type="caution">
    <text evidence="3">The sequence shown here is derived from an EMBL/GenBank/DDBJ whole genome shotgun (WGS) entry which is preliminary data.</text>
</comment>